<dbReference type="SUPFAM" id="SSF57850">
    <property type="entry name" value="RING/U-box"/>
    <property type="match status" value="1"/>
</dbReference>
<feature type="signal peptide" evidence="1">
    <location>
        <begin position="1"/>
        <end position="26"/>
    </location>
</feature>
<dbReference type="AlphaFoldDB" id="A0A9N8EFB4"/>
<dbReference type="InterPro" id="IPR003613">
    <property type="entry name" value="Ubox_domain"/>
</dbReference>
<dbReference type="PROSITE" id="PS51698">
    <property type="entry name" value="U_BOX"/>
    <property type="match status" value="1"/>
</dbReference>
<feature type="chain" id="PRO_5040416760" evidence="1">
    <location>
        <begin position="27"/>
        <end position="365"/>
    </location>
</feature>
<reference evidence="3" key="1">
    <citation type="submission" date="2020-06" db="EMBL/GenBank/DDBJ databases">
        <authorList>
            <consortium name="Plant Systems Biology data submission"/>
        </authorList>
    </citation>
    <scope>NUCLEOTIDE SEQUENCE</scope>
    <source>
        <strain evidence="3">D6</strain>
    </source>
</reference>
<evidence type="ECO:0000313" key="3">
    <source>
        <dbReference type="EMBL" id="CAB9519360.1"/>
    </source>
</evidence>
<dbReference type="Gene3D" id="1.25.40.10">
    <property type="entry name" value="Tetratricopeptide repeat domain"/>
    <property type="match status" value="1"/>
</dbReference>
<gene>
    <name evidence="3" type="ORF">SEMRO_1011_G230970.1</name>
</gene>
<protein>
    <submittedName>
        <fullName evidence="3">Sel1 domain protein repeat-containing protein</fullName>
    </submittedName>
</protein>
<keyword evidence="4" id="KW-1185">Reference proteome</keyword>
<dbReference type="SMART" id="SM00504">
    <property type="entry name" value="Ubox"/>
    <property type="match status" value="1"/>
</dbReference>
<feature type="domain" description="U-box" evidence="2">
    <location>
        <begin position="124"/>
        <end position="206"/>
    </location>
</feature>
<dbReference type="PANTHER" id="PTHR46573:SF1">
    <property type="entry name" value="WD REPEAT, SAM AND U-BOX DOMAIN-CONTAINING PROTEIN 1"/>
    <property type="match status" value="1"/>
</dbReference>
<proteinExistence type="predicted"/>
<evidence type="ECO:0000259" key="2">
    <source>
        <dbReference type="PROSITE" id="PS51698"/>
    </source>
</evidence>
<dbReference type="OrthoDB" id="272077at2759"/>
<dbReference type="PANTHER" id="PTHR46573">
    <property type="entry name" value="WD REPEAT, SAM AND U-BOX DOMAIN-CONTAINING PROTEIN 1"/>
    <property type="match status" value="1"/>
</dbReference>
<dbReference type="GO" id="GO:0016567">
    <property type="term" value="P:protein ubiquitination"/>
    <property type="evidence" value="ECO:0007669"/>
    <property type="project" value="InterPro"/>
</dbReference>
<keyword evidence="1" id="KW-0732">Signal</keyword>
<dbReference type="InterPro" id="IPR013083">
    <property type="entry name" value="Znf_RING/FYVE/PHD"/>
</dbReference>
<name>A0A9N8EFB4_9STRA</name>
<dbReference type="Pfam" id="PF04564">
    <property type="entry name" value="U-box"/>
    <property type="match status" value="1"/>
</dbReference>
<accession>A0A9N8EFB4</accession>
<dbReference type="EMBL" id="CAICTM010001009">
    <property type="protein sequence ID" value="CAB9519360.1"/>
    <property type="molecule type" value="Genomic_DNA"/>
</dbReference>
<dbReference type="GO" id="GO:0004842">
    <property type="term" value="F:ubiquitin-protein transferase activity"/>
    <property type="evidence" value="ECO:0007669"/>
    <property type="project" value="InterPro"/>
</dbReference>
<organism evidence="3 4">
    <name type="scientific">Seminavis robusta</name>
    <dbReference type="NCBI Taxonomy" id="568900"/>
    <lineage>
        <taxon>Eukaryota</taxon>
        <taxon>Sar</taxon>
        <taxon>Stramenopiles</taxon>
        <taxon>Ochrophyta</taxon>
        <taxon>Bacillariophyta</taxon>
        <taxon>Bacillariophyceae</taxon>
        <taxon>Bacillariophycidae</taxon>
        <taxon>Naviculales</taxon>
        <taxon>Naviculaceae</taxon>
        <taxon>Seminavis</taxon>
    </lineage>
</organism>
<dbReference type="Gene3D" id="3.30.40.10">
    <property type="entry name" value="Zinc/RING finger domain, C3HC4 (zinc finger)"/>
    <property type="match status" value="1"/>
</dbReference>
<dbReference type="InterPro" id="IPR011990">
    <property type="entry name" value="TPR-like_helical_dom_sf"/>
</dbReference>
<dbReference type="Proteomes" id="UP001153069">
    <property type="component" value="Unassembled WGS sequence"/>
</dbReference>
<evidence type="ECO:0000256" key="1">
    <source>
        <dbReference type="SAM" id="SignalP"/>
    </source>
</evidence>
<dbReference type="SUPFAM" id="SSF81901">
    <property type="entry name" value="HCP-like"/>
    <property type="match status" value="1"/>
</dbReference>
<evidence type="ECO:0000313" key="4">
    <source>
        <dbReference type="Proteomes" id="UP001153069"/>
    </source>
</evidence>
<dbReference type="InterPro" id="IPR052085">
    <property type="entry name" value="WD-SAM-U-box"/>
</dbReference>
<comment type="caution">
    <text evidence="3">The sequence shown here is derived from an EMBL/GenBank/DDBJ whole genome shotgun (WGS) entry which is preliminary data.</text>
</comment>
<sequence>MALYELSNCVHTLFPLLLLLAFTASAVLHGRPSLSSFKLEKFLWALSSEGINELKCKVANASLSVKWPIKTLPKWLRELYESLQTAGKKAALPLLKWDRGLCKPLCKPLRVSGNAANNKRQKRDPAADLICPITRELPWVPVVAQDGRTYEKEAIETYFQTQQEKKLPIKSPVTNEPIGAKLLPAPQIKSLIETLIENEAFLSDVAEAWNKKVQETKVKEELLQKANDGDCEAMQAVASNYRSGSDSFEKDDSLAYQWYKKSHEAGNVRGTAGLGLALVQGKGVQHCCSMGMVYLTLAATAGSESAAHCMGTIFARGYYGMPVNEKEAIVWLRKSLGDCAYPNMDNSVKGETQRLLDELLASESN</sequence>